<protein>
    <submittedName>
        <fullName evidence="3">Uncharacterized protein</fullName>
    </submittedName>
</protein>
<evidence type="ECO:0000313" key="4">
    <source>
        <dbReference type="Proteomes" id="UP000001302"/>
    </source>
</evidence>
<dbReference type="EMBL" id="CP002156">
    <property type="protein sequence ID" value="ADM08717.1"/>
    <property type="molecule type" value="Genomic_DNA"/>
</dbReference>
<feature type="transmembrane region" description="Helical" evidence="2">
    <location>
        <begin position="74"/>
        <end position="95"/>
    </location>
</feature>
<organism evidence="3 4">
    <name type="scientific">Parvularcula bermudensis (strain ATCC BAA-594 / HTCC2503 / KCTC 12087)</name>
    <dbReference type="NCBI Taxonomy" id="314260"/>
    <lineage>
        <taxon>Bacteria</taxon>
        <taxon>Pseudomonadati</taxon>
        <taxon>Pseudomonadota</taxon>
        <taxon>Alphaproteobacteria</taxon>
        <taxon>Parvularculales</taxon>
        <taxon>Parvularculaceae</taxon>
        <taxon>Parvularcula</taxon>
    </lineage>
</organism>
<name>E0TD58_PARBH</name>
<keyword evidence="2" id="KW-1133">Transmembrane helix</keyword>
<dbReference type="AlphaFoldDB" id="E0TD58"/>
<accession>E0TD58</accession>
<proteinExistence type="predicted"/>
<reference evidence="4" key="1">
    <citation type="submission" date="2010-08" db="EMBL/GenBank/DDBJ databases">
        <title>Genome sequence of Parvularcula bermudensis HTCC2503.</title>
        <authorList>
            <person name="Kang D.-M."/>
            <person name="Oh H.-M."/>
            <person name="Cho J.-C."/>
        </authorList>
    </citation>
    <scope>NUCLEOTIDE SEQUENCE [LARGE SCALE GENOMIC DNA]</scope>
    <source>
        <strain evidence="4">ATCC BAA-594 / HTCC2503 / KCTC 12087</strain>
    </source>
</reference>
<evidence type="ECO:0000256" key="1">
    <source>
        <dbReference type="SAM" id="MobiDB-lite"/>
    </source>
</evidence>
<keyword evidence="4" id="KW-1185">Reference proteome</keyword>
<dbReference type="STRING" id="314260.PB2503_03202"/>
<feature type="region of interest" description="Disordered" evidence="1">
    <location>
        <begin position="99"/>
        <end position="123"/>
    </location>
</feature>
<evidence type="ECO:0000313" key="3">
    <source>
        <dbReference type="EMBL" id="ADM08717.1"/>
    </source>
</evidence>
<sequence length="123" mass="12672">MSDRQPSLPSDEQSLLDRPFTRRLVGGGLVGGFILTLGAGVILGMNGLMVYKPHFDGKTGFAGLLGAAADHFPAFYASLGILGFLLLVAVGRVLAPLLSGASEPYGPKADKAVSDEGDRGGRA</sequence>
<dbReference type="KEGG" id="pbr:PB2503_03202"/>
<feature type="transmembrane region" description="Helical" evidence="2">
    <location>
        <begin position="24"/>
        <end position="45"/>
    </location>
</feature>
<gene>
    <name evidence="3" type="ordered locus">PB2503_03202</name>
</gene>
<dbReference type="Proteomes" id="UP000001302">
    <property type="component" value="Chromosome"/>
</dbReference>
<feature type="compositionally biased region" description="Basic and acidic residues" evidence="1">
    <location>
        <begin position="108"/>
        <end position="123"/>
    </location>
</feature>
<dbReference type="HOGENOM" id="CLU_2013048_0_0_5"/>
<keyword evidence="2" id="KW-0472">Membrane</keyword>
<dbReference type="RefSeq" id="WP_013299691.1">
    <property type="nucleotide sequence ID" value="NC_014414.1"/>
</dbReference>
<keyword evidence="2" id="KW-0812">Transmembrane</keyword>
<evidence type="ECO:0000256" key="2">
    <source>
        <dbReference type="SAM" id="Phobius"/>
    </source>
</evidence>
<reference evidence="3 4" key="2">
    <citation type="journal article" date="2011" name="J. Bacteriol.">
        <title>Complete genome sequence of strain HTCC2503T of Parvularcula bermudensis, the type species of the order "Parvularculales" in the class Alphaproteobacteria.</title>
        <authorList>
            <person name="Oh H.M."/>
            <person name="Kang I."/>
            <person name="Vergin K.L."/>
            <person name="Kang D."/>
            <person name="Rhee K.H."/>
            <person name="Giovannoni S.J."/>
            <person name="Cho J.C."/>
        </authorList>
    </citation>
    <scope>NUCLEOTIDE SEQUENCE [LARGE SCALE GENOMIC DNA]</scope>
    <source>
        <strain evidence="4">ATCC BAA-594 / HTCC2503 / KCTC 12087</strain>
    </source>
</reference>